<reference evidence="3" key="1">
    <citation type="submission" date="2018-11" db="EMBL/GenBank/DDBJ databases">
        <title>Genome sequencing of a novel mesophilic and cellulolytic organism within the genus Hungateiclostridium.</title>
        <authorList>
            <person name="Rettenmaier R."/>
            <person name="Liebl W."/>
            <person name="Zverlov V."/>
        </authorList>
    </citation>
    <scope>NUCLEOTIDE SEQUENCE [LARGE SCALE GENOMIC DNA]</scope>
    <source>
        <strain evidence="3">N2K1</strain>
    </source>
</reference>
<keyword evidence="1" id="KW-1133">Transmembrane helix</keyword>
<organism evidence="2 3">
    <name type="scientific">Acetivibrio mesophilus</name>
    <dbReference type="NCBI Taxonomy" id="2487273"/>
    <lineage>
        <taxon>Bacteria</taxon>
        <taxon>Bacillati</taxon>
        <taxon>Bacillota</taxon>
        <taxon>Clostridia</taxon>
        <taxon>Eubacteriales</taxon>
        <taxon>Oscillospiraceae</taxon>
        <taxon>Acetivibrio</taxon>
    </lineage>
</organism>
<evidence type="ECO:0000256" key="1">
    <source>
        <dbReference type="SAM" id="Phobius"/>
    </source>
</evidence>
<proteinExistence type="predicted"/>
<keyword evidence="1" id="KW-0472">Membrane</keyword>
<sequence length="156" mass="18260">MNRKVVLIIFCASVLVVSMVFFIGSLNKDNKQEEAIRSDKEAIINRFPNVGDFEKCYWKGGVMGSGSRWVPGPSDYWMKGFIEIDADKVKYFIEKYDMKVLDENLELAFVPEDYNNTISKWFYSEEFNGFIKEPRFLGNFYIDSENNMIYFEVVIS</sequence>
<comment type="caution">
    <text evidence="2">The sequence shown here is derived from an EMBL/GenBank/DDBJ whole genome shotgun (WGS) entry which is preliminary data.</text>
</comment>
<evidence type="ECO:0000313" key="2">
    <source>
        <dbReference type="EMBL" id="RXE57513.1"/>
    </source>
</evidence>
<feature type="transmembrane region" description="Helical" evidence="1">
    <location>
        <begin position="6"/>
        <end position="27"/>
    </location>
</feature>
<keyword evidence="3" id="KW-1185">Reference proteome</keyword>
<dbReference type="EMBL" id="RLII01000078">
    <property type="protein sequence ID" value="RXE57513.1"/>
    <property type="molecule type" value="Genomic_DNA"/>
</dbReference>
<dbReference type="OrthoDB" id="2624867at2"/>
<gene>
    <name evidence="2" type="ORF">EFD62_17340</name>
</gene>
<accession>A0A4Q0I0B3</accession>
<dbReference type="Proteomes" id="UP000289166">
    <property type="component" value="Unassembled WGS sequence"/>
</dbReference>
<dbReference type="AlphaFoldDB" id="A0A4Q0I0B3"/>
<evidence type="ECO:0000313" key="3">
    <source>
        <dbReference type="Proteomes" id="UP000289166"/>
    </source>
</evidence>
<protein>
    <submittedName>
        <fullName evidence="2">Uncharacterized protein</fullName>
    </submittedName>
</protein>
<name>A0A4Q0I0B3_9FIRM</name>
<keyword evidence="1" id="KW-0812">Transmembrane</keyword>